<keyword evidence="2" id="KW-1133">Transmembrane helix</keyword>
<feature type="transmembrane region" description="Helical" evidence="2">
    <location>
        <begin position="51"/>
        <end position="69"/>
    </location>
</feature>
<comment type="caution">
    <text evidence="3">The sequence shown here is derived from an EMBL/GenBank/DDBJ whole genome shotgun (WGS) entry which is preliminary data.</text>
</comment>
<protein>
    <submittedName>
        <fullName evidence="3">Uncharacterized protein</fullName>
    </submittedName>
</protein>
<dbReference type="Proteomes" id="UP000257706">
    <property type="component" value="Unassembled WGS sequence"/>
</dbReference>
<evidence type="ECO:0000313" key="4">
    <source>
        <dbReference type="Proteomes" id="UP000257706"/>
    </source>
</evidence>
<keyword evidence="2" id="KW-0812">Transmembrane</keyword>
<keyword evidence="2" id="KW-0472">Membrane</keyword>
<name>A0A3B9ISP8_9PROT</name>
<evidence type="ECO:0000256" key="2">
    <source>
        <dbReference type="SAM" id="Phobius"/>
    </source>
</evidence>
<gene>
    <name evidence="3" type="ORF">DCK97_26015</name>
</gene>
<organism evidence="3 4">
    <name type="scientific">Tistrella mobilis</name>
    <dbReference type="NCBI Taxonomy" id="171437"/>
    <lineage>
        <taxon>Bacteria</taxon>
        <taxon>Pseudomonadati</taxon>
        <taxon>Pseudomonadota</taxon>
        <taxon>Alphaproteobacteria</taxon>
        <taxon>Geminicoccales</taxon>
        <taxon>Geminicoccaceae</taxon>
        <taxon>Tistrella</taxon>
    </lineage>
</organism>
<reference evidence="3 4" key="1">
    <citation type="journal article" date="2018" name="Nat. Biotechnol.">
        <title>A standardized bacterial taxonomy based on genome phylogeny substantially revises the tree of life.</title>
        <authorList>
            <person name="Parks D.H."/>
            <person name="Chuvochina M."/>
            <person name="Waite D.W."/>
            <person name="Rinke C."/>
            <person name="Skarshewski A."/>
            <person name="Chaumeil P.A."/>
            <person name="Hugenholtz P."/>
        </authorList>
    </citation>
    <scope>NUCLEOTIDE SEQUENCE [LARGE SCALE GENOMIC DNA]</scope>
    <source>
        <strain evidence="3">UBA8739</strain>
    </source>
</reference>
<dbReference type="AlphaFoldDB" id="A0A3B9ISP8"/>
<feature type="transmembrane region" description="Helical" evidence="2">
    <location>
        <begin position="7"/>
        <end position="31"/>
    </location>
</feature>
<proteinExistence type="predicted"/>
<evidence type="ECO:0000256" key="1">
    <source>
        <dbReference type="SAM" id="MobiDB-lite"/>
    </source>
</evidence>
<feature type="compositionally biased region" description="Basic and acidic residues" evidence="1">
    <location>
        <begin position="102"/>
        <end position="118"/>
    </location>
</feature>
<feature type="region of interest" description="Disordered" evidence="1">
    <location>
        <begin position="75"/>
        <end position="118"/>
    </location>
</feature>
<accession>A0A3B9ISP8</accession>
<evidence type="ECO:0000313" key="3">
    <source>
        <dbReference type="EMBL" id="HAE50874.1"/>
    </source>
</evidence>
<sequence length="118" mass="12752">MIVFLRWLCLIFGTVILSSALFLWIVLTYVLGMLPDVSGILGGLGLRMPSLVSLVLTGLAFLGAGLLLCRVPGRPRHRPPSTLSPPSAARPFTPLPPLKAGRGREARLSRRGGRIDRL</sequence>
<dbReference type="EMBL" id="DMAI01000423">
    <property type="protein sequence ID" value="HAE50874.1"/>
    <property type="molecule type" value="Genomic_DNA"/>
</dbReference>